<dbReference type="PANTHER" id="PTHR45817">
    <property type="entry name" value="LYSYL OXIDASE-LIKE-RELATED"/>
    <property type="match status" value="1"/>
</dbReference>
<feature type="compositionally biased region" description="Polar residues" evidence="2">
    <location>
        <begin position="206"/>
        <end position="216"/>
    </location>
</feature>
<comment type="similarity">
    <text evidence="1">Belongs to the lysyl oxidase family.</text>
</comment>
<dbReference type="AlphaFoldDB" id="A0AAV1GKJ2"/>
<feature type="compositionally biased region" description="Basic and acidic residues" evidence="2">
    <location>
        <begin position="247"/>
        <end position="259"/>
    </location>
</feature>
<keyword evidence="1" id="KW-0886">LTQ</keyword>
<protein>
    <recommendedName>
        <fullName evidence="1">Lysyl oxidase homolog</fullName>
        <ecNumber evidence="1">1.4.3.13</ecNumber>
    </recommendedName>
</protein>
<evidence type="ECO:0000313" key="5">
    <source>
        <dbReference type="Proteomes" id="UP001178508"/>
    </source>
</evidence>
<comment type="catalytic activity">
    <reaction evidence="1">
        <text>L-lysyl-[protein] + O2 + H2O = (S)-2-amino-6-oxohexanoyl-[protein] + H2O2 + NH4(+)</text>
        <dbReference type="Rhea" id="RHEA:24544"/>
        <dbReference type="Rhea" id="RHEA-COMP:9752"/>
        <dbReference type="Rhea" id="RHEA-COMP:12448"/>
        <dbReference type="ChEBI" id="CHEBI:15377"/>
        <dbReference type="ChEBI" id="CHEBI:15379"/>
        <dbReference type="ChEBI" id="CHEBI:16240"/>
        <dbReference type="ChEBI" id="CHEBI:28938"/>
        <dbReference type="ChEBI" id="CHEBI:29969"/>
        <dbReference type="ChEBI" id="CHEBI:131803"/>
        <dbReference type="EC" id="1.4.3.13"/>
    </reaction>
</comment>
<comment type="subcellular location">
    <subcellularLocation>
        <location evidence="1">Secreted</location>
        <location evidence="1">Extracellular space</location>
    </subcellularLocation>
</comment>
<keyword evidence="1" id="KW-0560">Oxidoreductase</keyword>
<name>A0AAV1GKJ2_XYRNO</name>
<feature type="signal peptide" evidence="3">
    <location>
        <begin position="1"/>
        <end position="21"/>
    </location>
</feature>
<dbReference type="Proteomes" id="UP001178508">
    <property type="component" value="Chromosome 14"/>
</dbReference>
<evidence type="ECO:0000256" key="1">
    <source>
        <dbReference type="RuleBase" id="RU367046"/>
    </source>
</evidence>
<dbReference type="GO" id="GO:0004720">
    <property type="term" value="F:protein-lysine 6-oxidase activity"/>
    <property type="evidence" value="ECO:0007669"/>
    <property type="project" value="UniProtKB-UniRule"/>
</dbReference>
<organism evidence="4 5">
    <name type="scientific">Xyrichtys novacula</name>
    <name type="common">Pearly razorfish</name>
    <name type="synonym">Hemipteronotus novacula</name>
    <dbReference type="NCBI Taxonomy" id="13765"/>
    <lineage>
        <taxon>Eukaryota</taxon>
        <taxon>Metazoa</taxon>
        <taxon>Chordata</taxon>
        <taxon>Craniata</taxon>
        <taxon>Vertebrata</taxon>
        <taxon>Euteleostomi</taxon>
        <taxon>Actinopterygii</taxon>
        <taxon>Neopterygii</taxon>
        <taxon>Teleostei</taxon>
        <taxon>Neoteleostei</taxon>
        <taxon>Acanthomorphata</taxon>
        <taxon>Eupercaria</taxon>
        <taxon>Labriformes</taxon>
        <taxon>Labridae</taxon>
        <taxon>Xyrichtys</taxon>
    </lineage>
</organism>
<dbReference type="EMBL" id="OY660877">
    <property type="protein sequence ID" value="CAJ1072677.1"/>
    <property type="molecule type" value="Genomic_DNA"/>
</dbReference>
<keyword evidence="3" id="KW-0732">Signal</keyword>
<keyword evidence="1" id="KW-0186">Copper</keyword>
<dbReference type="PRINTS" id="PR00074">
    <property type="entry name" value="LYSYLOXIDASE"/>
</dbReference>
<gene>
    <name evidence="4" type="ORF">XNOV1_A042028</name>
</gene>
<dbReference type="EC" id="1.4.3.13" evidence="1"/>
<dbReference type="GO" id="GO:0005507">
    <property type="term" value="F:copper ion binding"/>
    <property type="evidence" value="ECO:0007669"/>
    <property type="project" value="UniProtKB-UniRule"/>
</dbReference>
<dbReference type="PANTHER" id="PTHR45817:SF10">
    <property type="entry name" value="LYSYL OXIDASE HOMOLOG"/>
    <property type="match status" value="1"/>
</dbReference>
<dbReference type="GO" id="GO:0030199">
    <property type="term" value="P:collagen fibril organization"/>
    <property type="evidence" value="ECO:0007669"/>
    <property type="project" value="TreeGrafter"/>
</dbReference>
<comment type="function">
    <text evidence="1">Mediates the post-translational oxidative deamination of lysine residues on target proteins leading to the formation of deaminated lysine (allysine).</text>
</comment>
<sequence>MAKWSLLFLYFFQGLLPIIFGQQQRTAGPWRHRIQWENNGQVYSLMSTGMEYQAPVRSRGQTRVYVSSRRDGTRSQMPVAHRGATLVRPRQTESRQFRTVSEVEPGFVSPGHDATQFVPSNGRASGAAQQPERPFLTGAASYSSARRVNPEHTTTNSSAAAGSLTELPARRTGTGVDTSALHTRGGDPGPGAQYQQLRTVPDAISGSRQQAQTDQSVPGHPTAQERESAAPAPFPVLIEDSTNDAVSNREDMSNDDPRNPLKNHRNSVFYNMYPSRGRSGARTNPPPGTGHGTRYFQNGLPDLVPDPYAIQAGAYVQRMQMYALRCAAEENCLARSAYGPNVRDIDFRVLLRFPQKVKNQGTTDFLPVKPRYQWDWHSCHQHFHSMDAFSNYDLLDTVTGRKVAEGHKASFCLEDTGCDPGFRRRYACTSHTQGLSPGCHDVYAANIDCQWIDITDVPPGNYILKVTVNPNFHVLESDFTNNIVRCDITYTGIYVQTRNCRVTRG</sequence>
<proteinExistence type="inferred from homology"/>
<reference evidence="4" key="1">
    <citation type="submission" date="2023-08" db="EMBL/GenBank/DDBJ databases">
        <authorList>
            <person name="Alioto T."/>
            <person name="Alioto T."/>
            <person name="Gomez Garrido J."/>
        </authorList>
    </citation>
    <scope>NUCLEOTIDE SEQUENCE</scope>
</reference>
<feature type="chain" id="PRO_5043561500" description="Lysyl oxidase homolog" evidence="3">
    <location>
        <begin position="22"/>
        <end position="505"/>
    </location>
</feature>
<keyword evidence="1" id="KW-0479">Metal-binding</keyword>
<keyword evidence="5" id="KW-1185">Reference proteome</keyword>
<dbReference type="GO" id="GO:0005615">
    <property type="term" value="C:extracellular space"/>
    <property type="evidence" value="ECO:0007669"/>
    <property type="project" value="UniProtKB-UniRule"/>
</dbReference>
<accession>A0AAV1GKJ2</accession>
<evidence type="ECO:0000256" key="2">
    <source>
        <dbReference type="SAM" id="MobiDB-lite"/>
    </source>
</evidence>
<feature type="region of interest" description="Disordered" evidence="2">
    <location>
        <begin position="142"/>
        <end position="292"/>
    </location>
</feature>
<dbReference type="Pfam" id="PF01186">
    <property type="entry name" value="Lysyl_oxidase"/>
    <property type="match status" value="1"/>
</dbReference>
<dbReference type="InterPro" id="IPR050912">
    <property type="entry name" value="LOX-like_protein"/>
</dbReference>
<comment type="PTM">
    <text evidence="1">The lysine tyrosylquinone cross-link (LTQ) is generated by condensation of the epsilon-amino group of a lysine with a topaquinone produced by oxidation of tyrosine.</text>
</comment>
<evidence type="ECO:0000256" key="3">
    <source>
        <dbReference type="SAM" id="SignalP"/>
    </source>
</evidence>
<keyword evidence="1" id="KW-0964">Secreted</keyword>
<evidence type="ECO:0000313" key="4">
    <source>
        <dbReference type="EMBL" id="CAJ1072677.1"/>
    </source>
</evidence>
<comment type="cofactor">
    <cofactor evidence="1">
        <name>Cu cation</name>
        <dbReference type="ChEBI" id="CHEBI:23378"/>
    </cofactor>
</comment>
<dbReference type="InterPro" id="IPR001695">
    <property type="entry name" value="Lysyl_oxidase"/>
</dbReference>
<keyword evidence="1" id="KW-0801">TPQ</keyword>
<feature type="compositionally biased region" description="Polar residues" evidence="2">
    <location>
        <begin position="142"/>
        <end position="160"/>
    </location>
</feature>